<keyword evidence="4" id="KW-0997">Cell inner membrane</keyword>
<dbReference type="EMBL" id="PNBA02000013">
    <property type="protein sequence ID" value="KAG6404655.1"/>
    <property type="molecule type" value="Genomic_DNA"/>
</dbReference>
<keyword evidence="2" id="KW-0813">Transport</keyword>
<reference evidence="10" key="2">
    <citation type="submission" date="2020-08" db="EMBL/GenBank/DDBJ databases">
        <title>Plant Genome Project.</title>
        <authorList>
            <person name="Zhang R.-G."/>
        </authorList>
    </citation>
    <scope>NUCLEOTIDE SEQUENCE</scope>
    <source>
        <strain evidence="10">Huo1</strain>
        <tissue evidence="10">Leaf</tissue>
    </source>
</reference>
<keyword evidence="11" id="KW-1185">Reference proteome</keyword>
<evidence type="ECO:0000256" key="8">
    <source>
        <dbReference type="SAM" id="MobiDB-lite"/>
    </source>
</evidence>
<name>A0A8X8WZ35_SALSN</name>
<feature type="transmembrane region" description="Helical" evidence="9">
    <location>
        <begin position="290"/>
        <end position="312"/>
    </location>
</feature>
<evidence type="ECO:0000313" key="10">
    <source>
        <dbReference type="EMBL" id="KAG6404655.1"/>
    </source>
</evidence>
<dbReference type="PANTHER" id="PTHR32195:SF24">
    <property type="entry name" value="TRYPTOPHAN OR TYROSINE TRANSPORTER PROTEIN"/>
    <property type="match status" value="1"/>
</dbReference>
<proteinExistence type="predicted"/>
<accession>A0A8X8WZ35</accession>
<feature type="transmembrane region" description="Helical" evidence="9">
    <location>
        <begin position="565"/>
        <end position="584"/>
    </location>
</feature>
<feature type="transmembrane region" description="Helical" evidence="9">
    <location>
        <begin position="239"/>
        <end position="264"/>
    </location>
</feature>
<keyword evidence="7 9" id="KW-0472">Membrane</keyword>
<evidence type="ECO:0000256" key="9">
    <source>
        <dbReference type="SAM" id="Phobius"/>
    </source>
</evidence>
<evidence type="ECO:0000256" key="7">
    <source>
        <dbReference type="ARBA" id="ARBA00023136"/>
    </source>
</evidence>
<evidence type="ECO:0000313" key="11">
    <source>
        <dbReference type="Proteomes" id="UP000298416"/>
    </source>
</evidence>
<dbReference type="AlphaFoldDB" id="A0A8X8WZ35"/>
<feature type="region of interest" description="Disordered" evidence="8">
    <location>
        <begin position="89"/>
        <end position="108"/>
    </location>
</feature>
<comment type="subcellular location">
    <subcellularLocation>
        <location evidence="1">Cell inner membrane</location>
        <topology evidence="1">Multi-pass membrane protein</topology>
    </subcellularLocation>
</comment>
<sequence length="630" mass="68698">MALRKITKRDETKAVVLAREKSLYSLGRDDAITALPALCDDVSSCHTPPGGADCRAECHRGYQAHHYHDRVLDRLDKFDAWRDDTDHRFENLETEPPSGFDDGDDWDYEDVRRQRSGYRGLRGRNPSGGFREGPHEDRARRDSGGRNGPGWTTEGNRHPSQQFGGVDQSYDRTKPCWDPHQLYQANTQGFDGQQRVKMEPPQAATGSGQATVALIIGTSIGTGILALPKKTSPAGIVPSSITMTLCWAFLLIEALLLVEINVALQRKKKGKAQSDELEAMSIRTMAQETLGEWGGALASLLYMFLGYTYVVANCSKSGEILHQLTDFPVSFCGFLFTFSFTILVCVGGTRATDQVNQWLTASMIGLLVAIEAFALLFGGWSGFKAGGGDWGKVPATLPVMVFALVYHDITPVLCAYLEGDLARIRASVVLGSVVPLLTLLVWDAIALGLSNGADNVSDPVELLLSVRWEGVPYMVEAFALLAVGTSQIGTLLSFSEFFKEQLNNLASDFPPKQLVVVEKPSSLYSINGWWEKNKTSITATAMVVAPSLLVSNALPDAFSAATDFAGGYCMTVLYGVLPPAMAWAMKQKKQGEETEQTSLSKSYPAIFGVGLFSCGVVLQQILQDFSFVQP</sequence>
<keyword evidence="6 9" id="KW-1133">Transmembrane helix</keyword>
<dbReference type="Pfam" id="PF03222">
    <property type="entry name" value="Trp_Tyr_perm"/>
    <property type="match status" value="1"/>
</dbReference>
<dbReference type="PANTHER" id="PTHR32195">
    <property type="entry name" value="OS07G0662800 PROTEIN"/>
    <property type="match status" value="1"/>
</dbReference>
<dbReference type="Gene3D" id="1.20.1740.10">
    <property type="entry name" value="Amino acid/polyamine transporter I"/>
    <property type="match status" value="1"/>
</dbReference>
<evidence type="ECO:0008006" key="12">
    <source>
        <dbReference type="Google" id="ProtNLM"/>
    </source>
</evidence>
<comment type="caution">
    <text evidence="10">The sequence shown here is derived from an EMBL/GenBank/DDBJ whole genome shotgun (WGS) entry which is preliminary data.</text>
</comment>
<dbReference type="Proteomes" id="UP000298416">
    <property type="component" value="Unassembled WGS sequence"/>
</dbReference>
<feature type="transmembrane region" description="Helical" evidence="9">
    <location>
        <begin position="327"/>
        <end position="346"/>
    </location>
</feature>
<dbReference type="GO" id="GO:0003333">
    <property type="term" value="P:amino acid transmembrane transport"/>
    <property type="evidence" value="ECO:0007669"/>
    <property type="project" value="InterPro"/>
</dbReference>
<dbReference type="InterPro" id="IPR018227">
    <property type="entry name" value="Amino_acid_transport_2"/>
</dbReference>
<feature type="transmembrane region" description="Helical" evidence="9">
    <location>
        <begin position="203"/>
        <end position="227"/>
    </location>
</feature>
<evidence type="ECO:0000256" key="3">
    <source>
        <dbReference type="ARBA" id="ARBA00022475"/>
    </source>
</evidence>
<dbReference type="GO" id="GO:0005886">
    <property type="term" value="C:plasma membrane"/>
    <property type="evidence" value="ECO:0007669"/>
    <property type="project" value="UniProtKB-SubCell"/>
</dbReference>
<evidence type="ECO:0000256" key="1">
    <source>
        <dbReference type="ARBA" id="ARBA00004429"/>
    </source>
</evidence>
<feature type="region of interest" description="Disordered" evidence="8">
    <location>
        <begin position="117"/>
        <end position="170"/>
    </location>
</feature>
<gene>
    <name evidence="10" type="ORF">SASPL_136908</name>
</gene>
<evidence type="ECO:0000256" key="4">
    <source>
        <dbReference type="ARBA" id="ARBA00022519"/>
    </source>
</evidence>
<feature type="transmembrane region" description="Helical" evidence="9">
    <location>
        <begin position="428"/>
        <end position="450"/>
    </location>
</feature>
<evidence type="ECO:0000256" key="2">
    <source>
        <dbReference type="ARBA" id="ARBA00022448"/>
    </source>
</evidence>
<reference evidence="10" key="1">
    <citation type="submission" date="2018-01" db="EMBL/GenBank/DDBJ databases">
        <authorList>
            <person name="Mao J.F."/>
        </authorList>
    </citation>
    <scope>NUCLEOTIDE SEQUENCE</scope>
    <source>
        <strain evidence="10">Huo1</strain>
        <tissue evidence="10">Leaf</tissue>
    </source>
</reference>
<evidence type="ECO:0000256" key="6">
    <source>
        <dbReference type="ARBA" id="ARBA00022989"/>
    </source>
</evidence>
<feature type="transmembrane region" description="Helical" evidence="9">
    <location>
        <begin position="358"/>
        <end position="383"/>
    </location>
</feature>
<feature type="transmembrane region" description="Helical" evidence="9">
    <location>
        <begin position="605"/>
        <end position="622"/>
    </location>
</feature>
<evidence type="ECO:0000256" key="5">
    <source>
        <dbReference type="ARBA" id="ARBA00022692"/>
    </source>
</evidence>
<keyword evidence="3" id="KW-1003">Cell membrane</keyword>
<organism evidence="10">
    <name type="scientific">Salvia splendens</name>
    <name type="common">Scarlet sage</name>
    <dbReference type="NCBI Taxonomy" id="180675"/>
    <lineage>
        <taxon>Eukaryota</taxon>
        <taxon>Viridiplantae</taxon>
        <taxon>Streptophyta</taxon>
        <taxon>Embryophyta</taxon>
        <taxon>Tracheophyta</taxon>
        <taxon>Spermatophyta</taxon>
        <taxon>Magnoliopsida</taxon>
        <taxon>eudicotyledons</taxon>
        <taxon>Gunneridae</taxon>
        <taxon>Pentapetalae</taxon>
        <taxon>asterids</taxon>
        <taxon>lamiids</taxon>
        <taxon>Lamiales</taxon>
        <taxon>Lamiaceae</taxon>
        <taxon>Nepetoideae</taxon>
        <taxon>Mentheae</taxon>
        <taxon>Salviinae</taxon>
        <taxon>Salvia</taxon>
        <taxon>Salvia subgen. Calosphace</taxon>
        <taxon>core Calosphace</taxon>
    </lineage>
</organism>
<feature type="transmembrane region" description="Helical" evidence="9">
    <location>
        <begin position="395"/>
        <end position="416"/>
    </location>
</feature>
<protein>
    <recommendedName>
        <fullName evidence="12">Tyrosine-specific transport protein</fullName>
    </recommendedName>
</protein>
<keyword evidence="5 9" id="KW-0812">Transmembrane</keyword>
<feature type="compositionally biased region" description="Basic and acidic residues" evidence="8">
    <location>
        <begin position="132"/>
        <end position="144"/>
    </location>
</feature>